<reference evidence="2" key="2">
    <citation type="submission" date="2025-08" db="UniProtKB">
        <authorList>
            <consortium name="RefSeq"/>
        </authorList>
    </citation>
    <scope>IDENTIFICATION</scope>
    <source>
        <tissue evidence="2">Leaf</tissue>
    </source>
</reference>
<accession>A0AC58S4M8</accession>
<organism evidence="1 2">
    <name type="scientific">Nicotiana tabacum</name>
    <name type="common">Common tobacco</name>
    <dbReference type="NCBI Taxonomy" id="4097"/>
    <lineage>
        <taxon>Eukaryota</taxon>
        <taxon>Viridiplantae</taxon>
        <taxon>Streptophyta</taxon>
        <taxon>Embryophyta</taxon>
        <taxon>Tracheophyta</taxon>
        <taxon>Spermatophyta</taxon>
        <taxon>Magnoliopsida</taxon>
        <taxon>eudicotyledons</taxon>
        <taxon>Gunneridae</taxon>
        <taxon>Pentapetalae</taxon>
        <taxon>asterids</taxon>
        <taxon>lamiids</taxon>
        <taxon>Solanales</taxon>
        <taxon>Solanaceae</taxon>
        <taxon>Nicotianoideae</taxon>
        <taxon>Nicotianeae</taxon>
        <taxon>Nicotiana</taxon>
    </lineage>
</organism>
<reference evidence="1" key="1">
    <citation type="journal article" date="2014" name="Nat. Commun.">
        <title>The tobacco genome sequence and its comparison with those of tomato and potato.</title>
        <authorList>
            <person name="Sierro N."/>
            <person name="Battey J.N."/>
            <person name="Ouadi S."/>
            <person name="Bakaher N."/>
            <person name="Bovet L."/>
            <person name="Willig A."/>
            <person name="Goepfert S."/>
            <person name="Peitsch M.C."/>
            <person name="Ivanov N.V."/>
        </authorList>
    </citation>
    <scope>NUCLEOTIDE SEQUENCE [LARGE SCALE GENOMIC DNA]</scope>
</reference>
<name>A0AC58S4M8_TOBAC</name>
<evidence type="ECO:0000313" key="1">
    <source>
        <dbReference type="Proteomes" id="UP000790787"/>
    </source>
</evidence>
<dbReference type="Proteomes" id="UP000790787">
    <property type="component" value="Chromosome 10"/>
</dbReference>
<protein>
    <submittedName>
        <fullName evidence="2">Mitochondrial protein AtMg00820</fullName>
    </submittedName>
</protein>
<proteinExistence type="predicted"/>
<sequence>MQEELDQFSKNQVWKLIPKPDNVSVIRTKWVFRNKLNEDGKVIRNKARLVAQGYSQQEGVDYDETFTPVARLESIRILLVYASFKGFRLFQMDVKSAFLNGFIEEEVFVK</sequence>
<evidence type="ECO:0000313" key="2">
    <source>
        <dbReference type="RefSeq" id="XP_075079839.1"/>
    </source>
</evidence>
<gene>
    <name evidence="2" type="primary">LOC142165111</name>
</gene>
<keyword evidence="1" id="KW-1185">Reference proteome</keyword>
<dbReference type="RefSeq" id="XP_075079839.1">
    <property type="nucleotide sequence ID" value="XM_075223738.1"/>
</dbReference>